<proteinExistence type="predicted"/>
<evidence type="ECO:0000313" key="2">
    <source>
        <dbReference type="Proteomes" id="UP001151760"/>
    </source>
</evidence>
<evidence type="ECO:0008006" key="3">
    <source>
        <dbReference type="Google" id="ProtNLM"/>
    </source>
</evidence>
<reference evidence="1" key="1">
    <citation type="journal article" date="2022" name="Int. J. Mol. Sci.">
        <title>Draft Genome of Tanacetum Coccineum: Genomic Comparison of Closely Related Tanacetum-Family Plants.</title>
        <authorList>
            <person name="Yamashiro T."/>
            <person name="Shiraishi A."/>
            <person name="Nakayama K."/>
            <person name="Satake H."/>
        </authorList>
    </citation>
    <scope>NUCLEOTIDE SEQUENCE</scope>
</reference>
<protein>
    <recommendedName>
        <fullName evidence="3">Reverse transcriptase domain-containing protein</fullName>
    </recommendedName>
</protein>
<reference evidence="1" key="2">
    <citation type="submission" date="2022-01" db="EMBL/GenBank/DDBJ databases">
        <authorList>
            <person name="Yamashiro T."/>
            <person name="Shiraishi A."/>
            <person name="Satake H."/>
            <person name="Nakayama K."/>
        </authorList>
    </citation>
    <scope>NUCLEOTIDE SEQUENCE</scope>
</reference>
<evidence type="ECO:0000313" key="1">
    <source>
        <dbReference type="EMBL" id="GJU07884.1"/>
    </source>
</evidence>
<accession>A0ABQ5J5W2</accession>
<keyword evidence="2" id="KW-1185">Reference proteome</keyword>
<dbReference type="EMBL" id="BQNB010021582">
    <property type="protein sequence ID" value="GJU07884.1"/>
    <property type="molecule type" value="Genomic_DNA"/>
</dbReference>
<comment type="caution">
    <text evidence="1">The sequence shown here is derived from an EMBL/GenBank/DDBJ whole genome shotgun (WGS) entry which is preliminary data.</text>
</comment>
<dbReference type="PANTHER" id="PTHR33116:SF78">
    <property type="entry name" value="OS12G0587133 PROTEIN"/>
    <property type="match status" value="1"/>
</dbReference>
<gene>
    <name evidence="1" type="ORF">Tco_1124314</name>
</gene>
<dbReference type="Proteomes" id="UP001151760">
    <property type="component" value="Unassembled WGS sequence"/>
</dbReference>
<sequence>MPVPLFWFMEPLLMSLHAVIRKALQIGLFKGALIGERGFLMSHLMYADDVIFMGDCSFQNANNLIGNLWCFFLTSGLKINVQKSKLLGVRVDHEESSELASILGCGVSMFPFTYLGVPVGSNMSRLAN</sequence>
<name>A0ABQ5J5W2_9ASTR</name>
<organism evidence="1 2">
    <name type="scientific">Tanacetum coccineum</name>
    <dbReference type="NCBI Taxonomy" id="301880"/>
    <lineage>
        <taxon>Eukaryota</taxon>
        <taxon>Viridiplantae</taxon>
        <taxon>Streptophyta</taxon>
        <taxon>Embryophyta</taxon>
        <taxon>Tracheophyta</taxon>
        <taxon>Spermatophyta</taxon>
        <taxon>Magnoliopsida</taxon>
        <taxon>eudicotyledons</taxon>
        <taxon>Gunneridae</taxon>
        <taxon>Pentapetalae</taxon>
        <taxon>asterids</taxon>
        <taxon>campanulids</taxon>
        <taxon>Asterales</taxon>
        <taxon>Asteraceae</taxon>
        <taxon>Asteroideae</taxon>
        <taxon>Anthemideae</taxon>
        <taxon>Anthemidinae</taxon>
        <taxon>Tanacetum</taxon>
    </lineage>
</organism>
<dbReference type="PANTHER" id="PTHR33116">
    <property type="entry name" value="REVERSE TRANSCRIPTASE ZINC-BINDING DOMAIN-CONTAINING PROTEIN-RELATED-RELATED"/>
    <property type="match status" value="1"/>
</dbReference>